<dbReference type="GO" id="GO:0016020">
    <property type="term" value="C:membrane"/>
    <property type="evidence" value="ECO:0007669"/>
    <property type="project" value="UniProtKB-SubCell"/>
</dbReference>
<dbReference type="EMBL" id="JAMRDG010000001">
    <property type="protein sequence ID" value="KAJ3707641.1"/>
    <property type="molecule type" value="Genomic_DNA"/>
</dbReference>
<dbReference type="AlphaFoldDB" id="A0AAD6A0U1"/>
<feature type="domain" description="Wall-associated receptor kinase galacturonan-binding" evidence="5">
    <location>
        <begin position="33"/>
        <end position="93"/>
    </location>
</feature>
<protein>
    <recommendedName>
        <fullName evidence="8">Wall-associated receptor kinase galacturonan-binding domain-containing protein</fullName>
    </recommendedName>
</protein>
<dbReference type="InterPro" id="IPR025287">
    <property type="entry name" value="WAK_GUB"/>
</dbReference>
<feature type="signal peptide" evidence="3">
    <location>
        <begin position="1"/>
        <end position="22"/>
    </location>
</feature>
<evidence type="ECO:0000313" key="6">
    <source>
        <dbReference type="EMBL" id="KAJ3707641.1"/>
    </source>
</evidence>
<comment type="caution">
    <text evidence="6">The sequence shown here is derived from an EMBL/GenBank/DDBJ whole genome shotgun (WGS) entry which is preliminary data.</text>
</comment>
<comment type="subcellular location">
    <subcellularLocation>
        <location evidence="1">Membrane</location>
        <topology evidence="1">Single-pass membrane protein</topology>
    </subcellularLocation>
</comment>
<evidence type="ECO:0000256" key="2">
    <source>
        <dbReference type="ARBA" id="ARBA00022729"/>
    </source>
</evidence>
<evidence type="ECO:0008006" key="8">
    <source>
        <dbReference type="Google" id="ProtNLM"/>
    </source>
</evidence>
<reference evidence="6 7" key="1">
    <citation type="journal article" date="2022" name="Cell">
        <title>Repeat-based holocentromeres influence genome architecture and karyotype evolution.</title>
        <authorList>
            <person name="Hofstatter P.G."/>
            <person name="Thangavel G."/>
            <person name="Lux T."/>
            <person name="Neumann P."/>
            <person name="Vondrak T."/>
            <person name="Novak P."/>
            <person name="Zhang M."/>
            <person name="Costa L."/>
            <person name="Castellani M."/>
            <person name="Scott A."/>
            <person name="Toegelov H."/>
            <person name="Fuchs J."/>
            <person name="Mata-Sucre Y."/>
            <person name="Dias Y."/>
            <person name="Vanzela A.L.L."/>
            <person name="Huettel B."/>
            <person name="Almeida C.C.S."/>
            <person name="Simkova H."/>
            <person name="Souza G."/>
            <person name="Pedrosa-Harand A."/>
            <person name="Macas J."/>
            <person name="Mayer K.F.X."/>
            <person name="Houben A."/>
            <person name="Marques A."/>
        </authorList>
    </citation>
    <scope>NUCLEOTIDE SEQUENCE [LARGE SCALE GENOMIC DNA]</scope>
    <source>
        <strain evidence="6">RhyTen1mFocal</strain>
    </source>
</reference>
<evidence type="ECO:0000259" key="5">
    <source>
        <dbReference type="Pfam" id="PF13947"/>
    </source>
</evidence>
<keyword evidence="7" id="KW-1185">Reference proteome</keyword>
<evidence type="ECO:0000256" key="1">
    <source>
        <dbReference type="ARBA" id="ARBA00004167"/>
    </source>
</evidence>
<dbReference type="PANTHER" id="PTHR33491">
    <property type="entry name" value="OSJNBA0016N04.9 PROTEIN"/>
    <property type="match status" value="1"/>
</dbReference>
<dbReference type="GO" id="GO:0030247">
    <property type="term" value="F:polysaccharide binding"/>
    <property type="evidence" value="ECO:0007669"/>
    <property type="project" value="InterPro"/>
</dbReference>
<dbReference type="Pfam" id="PF13947">
    <property type="entry name" value="GUB_WAK_bind"/>
    <property type="match status" value="1"/>
</dbReference>
<evidence type="ECO:0000259" key="4">
    <source>
        <dbReference type="Pfam" id="PF00008"/>
    </source>
</evidence>
<gene>
    <name evidence="6" type="ORF">LUZ61_011346</name>
</gene>
<keyword evidence="2 3" id="KW-0732">Signal</keyword>
<feature type="chain" id="PRO_5042128132" description="Wall-associated receptor kinase galacturonan-binding domain-containing protein" evidence="3">
    <location>
        <begin position="23"/>
        <end position="393"/>
    </location>
</feature>
<proteinExistence type="predicted"/>
<dbReference type="Proteomes" id="UP001210211">
    <property type="component" value="Unassembled WGS sequence"/>
</dbReference>
<sequence>MASFPFFNLALLLFASSTSSVAQLVQQQPQPGCQRQCGDVKVVWPFGIGKGCGRSEQFEFLCKKNDRGRLKPFVTGNNLGYDLEVSSISVSGGLARIKNPVSKVCHDSTDGSIYFDLVGANLTQTPFWLSNTRNKFVVIGSNVSAYISLNRTTTEYKAGCVAQRWSKESVVNGLCSGIGCCEATVPFRAKNYIMLFDFSFSNISSFDTCGHAVFTEASRFKFSTSYLTAPGSFEKDIVNLSVVLDWAISSEKCKLERRNISSYACVSSHSTCIDYRDLGYRCICAHGYQGNPYLLGGCRHTKDVQRSVDRKTYMDGSTMTNARSSLHLSPNFQRRTNSRITHPAISSRANKGAFVAAQLRKAFAKNVISKLQVVARKNNYHELCIMYLFMVCA</sequence>
<accession>A0AAD6A0U1</accession>
<name>A0AAD6A0U1_9POAL</name>
<dbReference type="Pfam" id="PF00008">
    <property type="entry name" value="EGF"/>
    <property type="match status" value="1"/>
</dbReference>
<dbReference type="InterPro" id="IPR000742">
    <property type="entry name" value="EGF"/>
</dbReference>
<feature type="domain" description="EGF-like" evidence="4">
    <location>
        <begin position="268"/>
        <end position="291"/>
    </location>
</feature>
<evidence type="ECO:0000256" key="3">
    <source>
        <dbReference type="SAM" id="SignalP"/>
    </source>
</evidence>
<organism evidence="6 7">
    <name type="scientific">Rhynchospora tenuis</name>
    <dbReference type="NCBI Taxonomy" id="198213"/>
    <lineage>
        <taxon>Eukaryota</taxon>
        <taxon>Viridiplantae</taxon>
        <taxon>Streptophyta</taxon>
        <taxon>Embryophyta</taxon>
        <taxon>Tracheophyta</taxon>
        <taxon>Spermatophyta</taxon>
        <taxon>Magnoliopsida</taxon>
        <taxon>Liliopsida</taxon>
        <taxon>Poales</taxon>
        <taxon>Cyperaceae</taxon>
        <taxon>Cyperoideae</taxon>
        <taxon>Rhynchosporeae</taxon>
        <taxon>Rhynchospora</taxon>
    </lineage>
</organism>
<evidence type="ECO:0000313" key="7">
    <source>
        <dbReference type="Proteomes" id="UP001210211"/>
    </source>
</evidence>